<reference evidence="3 4" key="1">
    <citation type="submission" date="2017-02" db="EMBL/GenBank/DDBJ databases">
        <authorList>
            <person name="Peterson S.W."/>
        </authorList>
    </citation>
    <scope>NUCLEOTIDE SEQUENCE [LARGE SCALE GENOMIC DNA]</scope>
    <source>
        <strain evidence="3 4">SRS1_H2-8</strain>
    </source>
</reference>
<organism evidence="3 4">
    <name type="scientific">Sporisorium reilianum f. sp. reilianum</name>
    <dbReference type="NCBI Taxonomy" id="72559"/>
    <lineage>
        <taxon>Eukaryota</taxon>
        <taxon>Fungi</taxon>
        <taxon>Dikarya</taxon>
        <taxon>Basidiomycota</taxon>
        <taxon>Ustilaginomycotina</taxon>
        <taxon>Ustilaginomycetes</taxon>
        <taxon>Ustilaginales</taxon>
        <taxon>Ustilaginaceae</taxon>
        <taxon>Sporisorium</taxon>
    </lineage>
</organism>
<evidence type="ECO:0008006" key="5">
    <source>
        <dbReference type="Google" id="ProtNLM"/>
    </source>
</evidence>
<dbReference type="Gene3D" id="3.40.50.1820">
    <property type="entry name" value="alpha/beta hydrolase"/>
    <property type="match status" value="1"/>
</dbReference>
<dbReference type="Proteomes" id="UP000239563">
    <property type="component" value="Chromosome III"/>
</dbReference>
<dbReference type="AlphaFoldDB" id="A0A2N8UB71"/>
<evidence type="ECO:0000313" key="3">
    <source>
        <dbReference type="EMBL" id="SJX61972.1"/>
    </source>
</evidence>
<feature type="signal peptide" evidence="2">
    <location>
        <begin position="1"/>
        <end position="21"/>
    </location>
</feature>
<gene>
    <name evidence="3" type="ORF">SRS1_10586</name>
</gene>
<keyword evidence="1 2" id="KW-0732">Signal</keyword>
<accession>A0A2N8UB71</accession>
<evidence type="ECO:0000256" key="2">
    <source>
        <dbReference type="SAM" id="SignalP"/>
    </source>
</evidence>
<feature type="chain" id="PRO_5014886466" description="Peptidase S9 prolyl oligopeptidase catalytic domain-containing protein" evidence="2">
    <location>
        <begin position="22"/>
        <end position="1002"/>
    </location>
</feature>
<proteinExistence type="predicted"/>
<dbReference type="EMBL" id="LT795056">
    <property type="protein sequence ID" value="SJX61972.1"/>
    <property type="molecule type" value="Genomic_DNA"/>
</dbReference>
<dbReference type="PANTHER" id="PTHR43037:SF4">
    <property type="entry name" value="PEPTIDASE S9 PROLYL OLIGOPEPTIDASE CATALYTIC DOMAIN-CONTAINING PROTEIN"/>
    <property type="match status" value="1"/>
</dbReference>
<evidence type="ECO:0000256" key="1">
    <source>
        <dbReference type="ARBA" id="ARBA00022729"/>
    </source>
</evidence>
<sequence>MRKRFNFGCLLSLLVSPTISTQQVFHTETMSAANAVTLDKSWHVLGPFPGGMRELPFGGFPPCIAASYEQLLNPTASAEQFFSAYGPSSGTTALQTFEAQVQTSDPNRIKHSLTVEYPTVDWAWVRKSAGWSSLQWQMIAATDLEIANNDTALAITLDKTAEFAIVPESSFPPNTTGQGSNDAIEWHTGDWYSYISAFAHEDTIPPALPISHHLLHLDRGSYKLLVRSQYEIRIFGDPRNNGGAESPKMIIGIDVAARSLQGVSQQDRIEVHTDPQHSNVPHVVGGWVAGWGMSFALRNIDPVETYLVDSVDAVGSAPLTAEIRGEWRIAPGQTIMVPVRLNQTSALDSTLANIDLTVNLSTASDTAKATISKSVRIPLIHKPAFWNTSSNEQDHNAYMYSYLADDGTVQMAAATPPKRANLASAANAPLPPLILTLHGAGVDVRDLFFSNSIRQQDENWAILPTGRTPWGYDWQLASLQAADTAVAAFHKHLYGLPPTMPEGERQAWQFDPEKLFVMGHSNGGQGAWYRLSRFPDRAIGGMVGSAYTKVSDYVSFGWKVGRHFADPAMQGILHSGVTMFENDLYASNLAGIDLLIKFGSADANVPPWNSRDMAMVVDGWNRRSGLVDKVQISEVPGRPHWWDTFFSEDDVQNAIESACSSSKNVGYKMPETPENFTLTVFNPAEAGSKGGWRISEVDVPGRLAKLEVRYVASKGQNDAALGAGHFDVHTRNARRLELDLNVLRRSSTGAASLANATLLRVRLGGEMKQVQVSDSDRIDFVRSETGEWQVGSSETLAAAADPARPIGPLLRIVSSKGPILLIVPSTGPHEEVAAWRRVAQRFAADLLLYGAINTQILTDAAFTSAQPLSTHSNMVTLGGPSINAFTRNLVDAWPTQNPIRFPAPATSSQFDIRDRSFYENGTALLTLAPHPSSVEGLALVVHGIGLDGVQSAARLLPTRTATMIPEWVVVDGTAKWMGEGGVQAAGWYDRVWGWSESMSYVQ</sequence>
<name>A0A2N8UB71_9BASI</name>
<evidence type="ECO:0000313" key="4">
    <source>
        <dbReference type="Proteomes" id="UP000239563"/>
    </source>
</evidence>
<dbReference type="InterPro" id="IPR029058">
    <property type="entry name" value="AB_hydrolase_fold"/>
</dbReference>
<dbReference type="InterPro" id="IPR050955">
    <property type="entry name" value="Plant_Biomass_Hydrol_Est"/>
</dbReference>
<dbReference type="PANTHER" id="PTHR43037">
    <property type="entry name" value="UNNAMED PRODUCT-RELATED"/>
    <property type="match status" value="1"/>
</dbReference>
<protein>
    <recommendedName>
        <fullName evidence="5">Peptidase S9 prolyl oligopeptidase catalytic domain-containing protein</fullName>
    </recommendedName>
</protein>
<dbReference type="SUPFAM" id="SSF53474">
    <property type="entry name" value="alpha/beta-Hydrolases"/>
    <property type="match status" value="1"/>
</dbReference>